<dbReference type="InterPro" id="IPR036576">
    <property type="entry name" value="WRKY_dom_sf"/>
</dbReference>
<dbReference type="FunFam" id="2.20.25.80:FF:000007">
    <property type="entry name" value="WRKY transcription factor 22"/>
    <property type="match status" value="1"/>
</dbReference>
<dbReference type="Proteomes" id="UP001159364">
    <property type="component" value="Linkage Group LG08"/>
</dbReference>
<evidence type="ECO:0000256" key="1">
    <source>
        <dbReference type="ARBA" id="ARBA00004123"/>
    </source>
</evidence>
<evidence type="ECO:0000256" key="5">
    <source>
        <dbReference type="ARBA" id="ARBA00023242"/>
    </source>
</evidence>
<sequence length="349" mass="38076">MEVDWDLHAVVRGCTAASSTSSGSVITTASTSTNTSSCSRADFGTRSFFSSFGCGEQQVANFLSLTSDPFEARVGGGDLQELYKPFFPKSEPLYSSSQSVPISCFTPLNEQLQIKQQQQQQLQSEKSRAGSVNNSANSHAGRSKKRKNQLKKTCQVPAEALSSDVWAWRKYGQKPIKGSPYPRGYYRCSSSKGCMARKQVERNKSDPGMFIVTYTAEHNHPAPTHKNSLAGSTRQKTSTSQTVTVSDCNNDNNKPSPTKPTCSSPAASMEDEFLPQSTNTVDSRDEKDMMDDDEDEFDGFSDMGVSDDFFMGLEELPLPVTGDRFSSHLTPSLARPWLVNNATTAAGGI</sequence>
<organism evidence="9 10">
    <name type="scientific">Erythroxylum novogranatense</name>
    <dbReference type="NCBI Taxonomy" id="1862640"/>
    <lineage>
        <taxon>Eukaryota</taxon>
        <taxon>Viridiplantae</taxon>
        <taxon>Streptophyta</taxon>
        <taxon>Embryophyta</taxon>
        <taxon>Tracheophyta</taxon>
        <taxon>Spermatophyta</taxon>
        <taxon>Magnoliopsida</taxon>
        <taxon>eudicotyledons</taxon>
        <taxon>Gunneridae</taxon>
        <taxon>Pentapetalae</taxon>
        <taxon>rosids</taxon>
        <taxon>fabids</taxon>
        <taxon>Malpighiales</taxon>
        <taxon>Erythroxylaceae</taxon>
        <taxon>Erythroxylum</taxon>
    </lineage>
</organism>
<dbReference type="GO" id="GO:0005634">
    <property type="term" value="C:nucleus"/>
    <property type="evidence" value="ECO:0007669"/>
    <property type="project" value="UniProtKB-SubCell"/>
</dbReference>
<dbReference type="PANTHER" id="PTHR32096">
    <property type="entry name" value="WRKY TRANSCRIPTION FACTOR 30-RELATED-RELATED"/>
    <property type="match status" value="1"/>
</dbReference>
<dbReference type="PROSITE" id="PS50811">
    <property type="entry name" value="WRKY"/>
    <property type="match status" value="1"/>
</dbReference>
<dbReference type="PANTHER" id="PTHR32096:SF61">
    <property type="entry name" value="WRKY TRANSCRIPTION FACTOR 22"/>
    <property type="match status" value="1"/>
</dbReference>
<gene>
    <name evidence="9" type="ORF">K2173_025323</name>
</gene>
<dbReference type="GO" id="GO:0003700">
    <property type="term" value="F:DNA-binding transcription factor activity"/>
    <property type="evidence" value="ECO:0007669"/>
    <property type="project" value="InterPro"/>
</dbReference>
<evidence type="ECO:0000256" key="3">
    <source>
        <dbReference type="ARBA" id="ARBA00023125"/>
    </source>
</evidence>
<keyword evidence="4" id="KW-0804">Transcription</keyword>
<dbReference type="Gene3D" id="2.20.25.80">
    <property type="entry name" value="WRKY domain"/>
    <property type="match status" value="1"/>
</dbReference>
<dbReference type="GO" id="GO:0000976">
    <property type="term" value="F:transcription cis-regulatory region binding"/>
    <property type="evidence" value="ECO:0007669"/>
    <property type="project" value="TreeGrafter"/>
</dbReference>
<feature type="region of interest" description="Disordered" evidence="7">
    <location>
        <begin position="217"/>
        <end position="294"/>
    </location>
</feature>
<feature type="region of interest" description="Disordered" evidence="7">
    <location>
        <begin position="115"/>
        <end position="154"/>
    </location>
</feature>
<evidence type="ECO:0000256" key="7">
    <source>
        <dbReference type="SAM" id="MobiDB-lite"/>
    </source>
</evidence>
<evidence type="ECO:0000313" key="9">
    <source>
        <dbReference type="EMBL" id="KAJ8900546.1"/>
    </source>
</evidence>
<evidence type="ECO:0000256" key="6">
    <source>
        <dbReference type="ARBA" id="ARBA00060761"/>
    </source>
</evidence>
<feature type="compositionally biased region" description="Low complexity" evidence="7">
    <location>
        <begin position="232"/>
        <end position="246"/>
    </location>
</feature>
<name>A0AAV8UDP8_9ROSI</name>
<comment type="similarity">
    <text evidence="6">Belongs to the WRKY group II-e family.</text>
</comment>
<feature type="domain" description="WRKY" evidence="8">
    <location>
        <begin position="157"/>
        <end position="223"/>
    </location>
</feature>
<feature type="compositionally biased region" description="Low complexity" evidence="7">
    <location>
        <begin position="254"/>
        <end position="268"/>
    </location>
</feature>
<feature type="compositionally biased region" description="Basic residues" evidence="7">
    <location>
        <begin position="141"/>
        <end position="150"/>
    </location>
</feature>
<keyword evidence="5" id="KW-0539">Nucleus</keyword>
<dbReference type="AlphaFoldDB" id="A0AAV8UDP8"/>
<dbReference type="SMART" id="SM00774">
    <property type="entry name" value="WRKY"/>
    <property type="match status" value="1"/>
</dbReference>
<keyword evidence="3" id="KW-0238">DNA-binding</keyword>
<reference evidence="9 10" key="1">
    <citation type="submission" date="2021-09" db="EMBL/GenBank/DDBJ databases">
        <title>Genomic insights and catalytic innovation underlie evolution of tropane alkaloids biosynthesis.</title>
        <authorList>
            <person name="Wang Y.-J."/>
            <person name="Tian T."/>
            <person name="Huang J.-P."/>
            <person name="Huang S.-X."/>
        </authorList>
    </citation>
    <scope>NUCLEOTIDE SEQUENCE [LARGE SCALE GENOMIC DNA]</scope>
    <source>
        <strain evidence="9">KIB-2018</strain>
        <tissue evidence="9">Leaf</tissue>
    </source>
</reference>
<feature type="compositionally biased region" description="Polar residues" evidence="7">
    <location>
        <begin position="130"/>
        <end position="140"/>
    </location>
</feature>
<evidence type="ECO:0000259" key="8">
    <source>
        <dbReference type="PROSITE" id="PS50811"/>
    </source>
</evidence>
<comment type="subcellular location">
    <subcellularLocation>
        <location evidence="1">Nucleus</location>
    </subcellularLocation>
</comment>
<dbReference type="InterPro" id="IPR044810">
    <property type="entry name" value="WRKY_plant"/>
</dbReference>
<feature type="compositionally biased region" description="Low complexity" evidence="7">
    <location>
        <begin position="115"/>
        <end position="124"/>
    </location>
</feature>
<keyword evidence="2" id="KW-0805">Transcription regulation</keyword>
<evidence type="ECO:0000256" key="4">
    <source>
        <dbReference type="ARBA" id="ARBA00023163"/>
    </source>
</evidence>
<proteinExistence type="inferred from homology"/>
<evidence type="ECO:0000313" key="10">
    <source>
        <dbReference type="Proteomes" id="UP001159364"/>
    </source>
</evidence>
<dbReference type="EMBL" id="JAIWQS010000008">
    <property type="protein sequence ID" value="KAJ8900546.1"/>
    <property type="molecule type" value="Genomic_DNA"/>
</dbReference>
<evidence type="ECO:0000256" key="2">
    <source>
        <dbReference type="ARBA" id="ARBA00023015"/>
    </source>
</evidence>
<comment type="caution">
    <text evidence="9">The sequence shown here is derived from an EMBL/GenBank/DDBJ whole genome shotgun (WGS) entry which is preliminary data.</text>
</comment>
<accession>A0AAV8UDP8</accession>
<keyword evidence="10" id="KW-1185">Reference proteome</keyword>
<protein>
    <recommendedName>
        <fullName evidence="8">WRKY domain-containing protein</fullName>
    </recommendedName>
</protein>
<dbReference type="SUPFAM" id="SSF118290">
    <property type="entry name" value="WRKY DNA-binding domain"/>
    <property type="match status" value="1"/>
</dbReference>
<dbReference type="Pfam" id="PF03106">
    <property type="entry name" value="WRKY"/>
    <property type="match status" value="1"/>
</dbReference>
<dbReference type="InterPro" id="IPR003657">
    <property type="entry name" value="WRKY_dom"/>
</dbReference>